<organism evidence="2 3">
    <name type="scientific">Penicillium cf. viridicatum</name>
    <dbReference type="NCBI Taxonomy" id="2972119"/>
    <lineage>
        <taxon>Eukaryota</taxon>
        <taxon>Fungi</taxon>
        <taxon>Dikarya</taxon>
        <taxon>Ascomycota</taxon>
        <taxon>Pezizomycotina</taxon>
        <taxon>Eurotiomycetes</taxon>
        <taxon>Eurotiomycetidae</taxon>
        <taxon>Eurotiales</taxon>
        <taxon>Aspergillaceae</taxon>
        <taxon>Penicillium</taxon>
    </lineage>
</organism>
<feature type="domain" description="DUF3669" evidence="1">
    <location>
        <begin position="319"/>
        <end position="381"/>
    </location>
</feature>
<comment type="caution">
    <text evidence="2">The sequence shown here is derived from an EMBL/GenBank/DDBJ whole genome shotgun (WGS) entry which is preliminary data.</text>
</comment>
<evidence type="ECO:0000313" key="3">
    <source>
        <dbReference type="Proteomes" id="UP001150942"/>
    </source>
</evidence>
<dbReference type="Proteomes" id="UP001150942">
    <property type="component" value="Unassembled WGS sequence"/>
</dbReference>
<dbReference type="InterPro" id="IPR022137">
    <property type="entry name" value="Znf_prot_DUF3669"/>
</dbReference>
<dbReference type="Pfam" id="PF12417">
    <property type="entry name" value="DUF3669"/>
    <property type="match status" value="1"/>
</dbReference>
<dbReference type="OrthoDB" id="2993351at2759"/>
<dbReference type="AlphaFoldDB" id="A0A9W9M8D4"/>
<gene>
    <name evidence="2" type="ORF">N7449_008691</name>
</gene>
<reference evidence="2" key="1">
    <citation type="submission" date="2022-11" db="EMBL/GenBank/DDBJ databases">
        <authorList>
            <person name="Petersen C."/>
        </authorList>
    </citation>
    <scope>NUCLEOTIDE SEQUENCE</scope>
    <source>
        <strain evidence="2">IBT 20477</strain>
    </source>
</reference>
<proteinExistence type="predicted"/>
<reference evidence="2" key="2">
    <citation type="journal article" date="2023" name="IMA Fungus">
        <title>Comparative genomic study of the Penicillium genus elucidates a diverse pangenome and 15 lateral gene transfer events.</title>
        <authorList>
            <person name="Petersen C."/>
            <person name="Sorensen T."/>
            <person name="Nielsen M.R."/>
            <person name="Sondergaard T.E."/>
            <person name="Sorensen J.L."/>
            <person name="Fitzpatrick D.A."/>
            <person name="Frisvad J.C."/>
            <person name="Nielsen K.L."/>
        </authorList>
    </citation>
    <scope>NUCLEOTIDE SEQUENCE</scope>
    <source>
        <strain evidence="2">IBT 20477</strain>
    </source>
</reference>
<dbReference type="PANTHER" id="PTHR40780:SF2">
    <property type="entry name" value="DUF3669 DOMAIN-CONTAINING PROTEIN"/>
    <property type="match status" value="1"/>
</dbReference>
<protein>
    <recommendedName>
        <fullName evidence="1">DUF3669 domain-containing protein</fullName>
    </recommendedName>
</protein>
<keyword evidence="3" id="KW-1185">Reference proteome</keyword>
<sequence length="405" mass="46263">MDRREQASTDESEYSIAEFKDLPLTSLHLAKDHFFSPEDLTSIKPEQILARMLSTKSYILTASSLAELNNVTRGNASQQRFLEIGKGQCGTVYALLGTDTVAKIPNSAEKVCQLLTDFEMHTRIIEAMTDVETGIDMGIKIPKLYRWATPNSKNFWSNYGLRFAQNVDAQNFAIISSRVFPIPFPIREAIVDVLCPRIIQRQKAEFLAKPENQNCLIRTYLGRRLTSKGKTSLESFKLQNFPLHVNEMEDLQLVTSSFAQVMAQTLAILHWKAGVDGNDIEFILGSAPLSTQMRADEIDEDNEWSLGERFDFCRRSISLWLIDFNQCAKFEDTDAGLKKTVDAFIWNNPYYPSPSSTMEEDKKLWRDFSQRYLDVSRMLTTSTTPHRFITEVEKQGRKGTVDELF</sequence>
<evidence type="ECO:0000259" key="1">
    <source>
        <dbReference type="Pfam" id="PF12417"/>
    </source>
</evidence>
<accession>A0A9W9M8D4</accession>
<dbReference type="PANTHER" id="PTHR40780">
    <property type="entry name" value="DUF3669 DOMAIN-CONTAINING PROTEIN"/>
    <property type="match status" value="1"/>
</dbReference>
<dbReference type="EMBL" id="JAPQKQ010000006">
    <property type="protein sequence ID" value="KAJ5192549.1"/>
    <property type="molecule type" value="Genomic_DNA"/>
</dbReference>
<name>A0A9W9M8D4_9EURO</name>
<evidence type="ECO:0000313" key="2">
    <source>
        <dbReference type="EMBL" id="KAJ5192549.1"/>
    </source>
</evidence>